<dbReference type="AlphaFoldDB" id="A0A090I5M7"/>
<reference evidence="9" key="2">
    <citation type="submission" date="2014-08" db="EMBL/GenBank/DDBJ databases">
        <authorList>
            <person name="Wibberg D."/>
        </authorList>
    </citation>
    <scope>NUCLEOTIDE SEQUENCE</scope>
</reference>
<dbReference type="GO" id="GO:0008033">
    <property type="term" value="P:tRNA processing"/>
    <property type="evidence" value="ECO:0007669"/>
    <property type="project" value="UniProtKB-UniRule"/>
</dbReference>
<dbReference type="PANTHER" id="PTHR10335:SF17">
    <property type="entry name" value="FIBRILLARIN"/>
    <property type="match status" value="1"/>
</dbReference>
<reference evidence="10" key="3">
    <citation type="submission" date="2014-09" db="EMBL/GenBank/DDBJ databases">
        <authorList>
            <person name="Bishop-Lilly K.A."/>
            <person name="Broomall S.M."/>
            <person name="Chain P.S."/>
            <person name="Chertkov O."/>
            <person name="Coyne S.R."/>
            <person name="Daligault H.E."/>
            <person name="Davenport K.W."/>
            <person name="Erkkila T."/>
            <person name="Frey K.G."/>
            <person name="Gibbons H.S."/>
            <person name="Gu W."/>
            <person name="Jaissle J."/>
            <person name="Johnson S.L."/>
            <person name="Koroleva G.I."/>
            <person name="Ladner J.T."/>
            <person name="Lo C.-C."/>
            <person name="Minogue T.D."/>
            <person name="Munk C."/>
            <person name="Palacios G.F."/>
            <person name="Redden C.L."/>
            <person name="Rosenzweig C.N."/>
            <person name="Scholz M.B."/>
            <person name="Teshima H."/>
            <person name="Xu Y."/>
        </authorList>
    </citation>
    <scope>NUCLEOTIDE SEQUENCE</scope>
    <source>
        <strain evidence="10">Mb9</strain>
    </source>
</reference>
<dbReference type="EC" id="2.1.1.-" evidence="7"/>
<evidence type="ECO:0000256" key="3">
    <source>
        <dbReference type="ARBA" id="ARBA00022603"/>
    </source>
</evidence>
<dbReference type="Pfam" id="PF01269">
    <property type="entry name" value="Fibrillarin"/>
    <property type="match status" value="1"/>
</dbReference>
<evidence type="ECO:0000313" key="10">
    <source>
        <dbReference type="EMBL" id="CEL25694.1"/>
    </source>
</evidence>
<keyword evidence="12" id="KW-1185">Reference proteome</keyword>
<dbReference type="KEGG" id="mfi:DSM1535_0987"/>
<dbReference type="STRING" id="2162.BRM9_0317"/>
<comment type="similarity">
    <text evidence="1 7">Belongs to the methyltransferase superfamily. Fibrillarin family.</text>
</comment>
<dbReference type="RefSeq" id="WP_048072560.1">
    <property type="nucleotide sequence ID" value="NZ_CALCVY010000168.1"/>
</dbReference>
<dbReference type="Proteomes" id="UP000029661">
    <property type="component" value="Chromosome"/>
</dbReference>
<evidence type="ECO:0000256" key="4">
    <source>
        <dbReference type="ARBA" id="ARBA00022679"/>
    </source>
</evidence>
<feature type="binding site" evidence="7">
    <location>
        <begin position="83"/>
        <end position="84"/>
    </location>
    <ligand>
        <name>S-adenosyl-L-methionine</name>
        <dbReference type="ChEBI" id="CHEBI:59789"/>
    </ligand>
</feature>
<reference evidence="8" key="1">
    <citation type="submission" date="2013-12" db="EMBL/GenBank/DDBJ databases">
        <title>The complete genome sequence of Methanobacterium sp. BRM9.</title>
        <authorList>
            <consortium name="Pastoral Greenhouse Gas Research Consortium"/>
            <person name="Kelly W.J."/>
            <person name="Leahy S.C."/>
            <person name="Perry R."/>
            <person name="Li D."/>
            <person name="Altermann E."/>
            <person name="Lambie S.C."/>
            <person name="Attwood G.T."/>
        </authorList>
    </citation>
    <scope>NUCLEOTIDE SEQUENCE [LARGE SCALE GENOMIC DNA]</scope>
    <source>
        <strain evidence="8">BRM9</strain>
    </source>
</reference>
<keyword evidence="2 7" id="KW-0698">rRNA processing</keyword>
<dbReference type="GeneID" id="26740304"/>
<dbReference type="PROSITE" id="PS00566">
    <property type="entry name" value="FIBRILLARIN"/>
    <property type="match status" value="1"/>
</dbReference>
<sequence length="225" mass="25917">MEFELESGNKISGVYELDGHLATCNLNPQVRVYGEKLVDYEDKEYRLWDPRRSKLAAALLKGLGTFPVKNDSRILYLGASAGTTPSHISDIITQGVIYCVEFAPRMMRELLTVCRARENMIPLLEDAHKPANYQGLLEKVDFLYSDVAQPNQTEIFMDNMRLFLREEGQGMIMIKARSIDVTRKPKQIFREEASFLKEHGFRIVDKVDLDPYEKDHRCLVCEFAF</sequence>
<dbReference type="GO" id="GO:0000494">
    <property type="term" value="P:box C/D sno(s)RNA 3'-end processing"/>
    <property type="evidence" value="ECO:0007669"/>
    <property type="project" value="TreeGrafter"/>
</dbReference>
<dbReference type="InterPro" id="IPR020813">
    <property type="entry name" value="Fibrillarin_CS"/>
</dbReference>
<dbReference type="Gene3D" id="3.30.200.20">
    <property type="entry name" value="Phosphorylase Kinase, domain 1"/>
    <property type="match status" value="1"/>
</dbReference>
<evidence type="ECO:0000256" key="5">
    <source>
        <dbReference type="ARBA" id="ARBA00022694"/>
    </source>
</evidence>
<dbReference type="GO" id="GO:0008649">
    <property type="term" value="F:rRNA methyltransferase activity"/>
    <property type="evidence" value="ECO:0007669"/>
    <property type="project" value="TreeGrafter"/>
</dbReference>
<comment type="function">
    <text evidence="7">Involved in pre-rRNA and tRNA processing. Utilizes the methyl donor S-adenosyl-L-methionine to catalyze the site-specific 2'-hydroxyl methylation of ribose moieties in rRNA and tRNA. Site specificity is provided by a guide RNA that base pairs with the substrate. Methylation occurs at a characteristic distance from the sequence involved in base pairing with the guide RNA.</text>
</comment>
<evidence type="ECO:0000256" key="2">
    <source>
        <dbReference type="ARBA" id="ARBA00022552"/>
    </source>
</evidence>
<dbReference type="Gene3D" id="3.40.50.150">
    <property type="entry name" value="Vaccinia Virus protein VP39"/>
    <property type="match status" value="1"/>
</dbReference>
<dbReference type="InterPro" id="IPR029063">
    <property type="entry name" value="SAM-dependent_MTases_sf"/>
</dbReference>
<name>A0A090I5M7_METFO</name>
<dbReference type="EMBL" id="LN515531">
    <property type="protein sequence ID" value="CEA13335.1"/>
    <property type="molecule type" value="Genomic_DNA"/>
</dbReference>
<dbReference type="SMART" id="SM01206">
    <property type="entry name" value="Fibrillarin"/>
    <property type="match status" value="1"/>
</dbReference>
<dbReference type="PANTHER" id="PTHR10335">
    <property type="entry name" value="RRNA 2-O-METHYLTRANSFERASE FIBRILLARIN"/>
    <property type="match status" value="1"/>
</dbReference>
<organism evidence="9">
    <name type="scientific">Methanobacterium formicicum</name>
    <dbReference type="NCBI Taxonomy" id="2162"/>
    <lineage>
        <taxon>Archaea</taxon>
        <taxon>Methanobacteriati</taxon>
        <taxon>Methanobacteriota</taxon>
        <taxon>Methanomada group</taxon>
        <taxon>Methanobacteria</taxon>
        <taxon>Methanobacteriales</taxon>
        <taxon>Methanobacteriaceae</taxon>
        <taxon>Methanobacterium</taxon>
    </lineage>
</organism>
<evidence type="ECO:0000256" key="6">
    <source>
        <dbReference type="ARBA" id="ARBA00022884"/>
    </source>
</evidence>
<evidence type="ECO:0000256" key="1">
    <source>
        <dbReference type="ARBA" id="ARBA00010632"/>
    </source>
</evidence>
<keyword evidence="5 7" id="KW-0819">tRNA processing</keyword>
<dbReference type="Proteomes" id="UP000606900">
    <property type="component" value="Unassembled WGS sequence"/>
</dbReference>
<dbReference type="InterPro" id="IPR000692">
    <property type="entry name" value="Fibrillarin"/>
</dbReference>
<evidence type="ECO:0000256" key="7">
    <source>
        <dbReference type="HAMAP-Rule" id="MF_00351"/>
    </source>
</evidence>
<dbReference type="Proteomes" id="UP000062768">
    <property type="component" value="Chromosome I"/>
</dbReference>
<feature type="binding site" evidence="7">
    <location>
        <begin position="126"/>
        <end position="127"/>
    </location>
    <ligand>
        <name>S-adenosyl-L-methionine</name>
        <dbReference type="ChEBI" id="CHEBI:59789"/>
    </ligand>
</feature>
<dbReference type="PRINTS" id="PR00052">
    <property type="entry name" value="FIBRILLARIN"/>
</dbReference>
<feature type="binding site" evidence="7">
    <location>
        <begin position="101"/>
        <end position="102"/>
    </location>
    <ligand>
        <name>S-adenosyl-L-methionine</name>
        <dbReference type="ChEBI" id="CHEBI:59789"/>
    </ligand>
</feature>
<dbReference type="EMBL" id="CP006933">
    <property type="protein sequence ID" value="AIS31144.1"/>
    <property type="molecule type" value="Genomic_DNA"/>
</dbReference>
<protein>
    <recommendedName>
        <fullName evidence="7">Fibrillarin-like rRNA/tRNA 2'-O-methyltransferase</fullName>
        <ecNumber evidence="7">2.1.1.-</ecNumber>
    </recommendedName>
</protein>
<evidence type="ECO:0000313" key="12">
    <source>
        <dbReference type="Proteomes" id="UP000062768"/>
    </source>
</evidence>
<proteinExistence type="inferred from homology"/>
<dbReference type="SUPFAM" id="SSF53335">
    <property type="entry name" value="S-adenosyl-L-methionine-dependent methyltransferases"/>
    <property type="match status" value="1"/>
</dbReference>
<accession>A0A090I5M7</accession>
<dbReference type="KEGG" id="mfc:BRM9_0317"/>
<evidence type="ECO:0000313" key="9">
    <source>
        <dbReference type="EMBL" id="CEA13335.1"/>
    </source>
</evidence>
<keyword evidence="4 7" id="KW-0808">Transferase</keyword>
<evidence type="ECO:0000313" key="11">
    <source>
        <dbReference type="EMBL" id="MBF4475489.1"/>
    </source>
</evidence>
<dbReference type="GO" id="GO:0003723">
    <property type="term" value="F:RNA binding"/>
    <property type="evidence" value="ECO:0007669"/>
    <property type="project" value="UniProtKB-UniRule"/>
</dbReference>
<dbReference type="PATRIC" id="fig|2162.10.peg.2146"/>
<dbReference type="PIRSF" id="PIRSF006540">
    <property type="entry name" value="Nop17p"/>
    <property type="match status" value="1"/>
</dbReference>
<gene>
    <name evidence="7 9" type="primary">flpA</name>
    <name evidence="8" type="ORF">BRM9_0317</name>
    <name evidence="9" type="ORF">DSM1535_0987</name>
    <name evidence="11" type="ORF">ISP06_08500</name>
    <name evidence="10" type="ORF">MB9_2072</name>
</gene>
<evidence type="ECO:0000313" key="8">
    <source>
        <dbReference type="EMBL" id="AIS31144.1"/>
    </source>
</evidence>
<dbReference type="HAMAP" id="MF_00351">
    <property type="entry name" value="RNA_methyltransf_FlpA"/>
    <property type="match status" value="1"/>
</dbReference>
<dbReference type="GO" id="GO:1990259">
    <property type="term" value="F:histone H2AQ104 methyltransferase activity"/>
    <property type="evidence" value="ECO:0007669"/>
    <property type="project" value="TreeGrafter"/>
</dbReference>
<dbReference type="NCBIfam" id="NF003276">
    <property type="entry name" value="PRK04266.1-2"/>
    <property type="match status" value="1"/>
</dbReference>
<reference evidence="11" key="4">
    <citation type="submission" date="2020-10" db="EMBL/GenBank/DDBJ databases">
        <title>Dehalococcoides mccartyi of a TCE/Cr reducing biochatode.</title>
        <authorList>
            <person name="Matturro B."/>
        </authorList>
    </citation>
    <scope>NUCLEOTIDE SEQUENCE</scope>
    <source>
        <strain evidence="11">Bin2</strain>
    </source>
</reference>
<dbReference type="OrthoDB" id="6244at2157"/>
<dbReference type="EMBL" id="LN734822">
    <property type="protein sequence ID" value="CEL25694.1"/>
    <property type="molecule type" value="Genomic_DNA"/>
</dbReference>
<feature type="binding site" evidence="7">
    <location>
        <begin position="146"/>
        <end position="149"/>
    </location>
    <ligand>
        <name>S-adenosyl-L-methionine</name>
        <dbReference type="ChEBI" id="CHEBI:59789"/>
    </ligand>
</feature>
<keyword evidence="3 7" id="KW-0489">Methyltransferase</keyword>
<comment type="subunit">
    <text evidence="7">Interacts with nop5. Component of box C/D small ribonucleoprotein (sRNP) particles that contain rpl7ae, FlpA and nop5, plus a guide RNA.</text>
</comment>
<keyword evidence="6 7" id="KW-0694">RNA-binding</keyword>
<dbReference type="EMBL" id="JADIIL010000033">
    <property type="protein sequence ID" value="MBF4475489.1"/>
    <property type="molecule type" value="Genomic_DNA"/>
</dbReference>